<comment type="catalytic activity">
    <reaction evidence="3">
        <text>D-erythrose 4-phosphate + phosphoenolpyruvate + H2O = 7-phospho-2-dehydro-3-deoxy-D-arabino-heptonate + phosphate</text>
        <dbReference type="Rhea" id="RHEA:14717"/>
        <dbReference type="ChEBI" id="CHEBI:15377"/>
        <dbReference type="ChEBI" id="CHEBI:16897"/>
        <dbReference type="ChEBI" id="CHEBI:43474"/>
        <dbReference type="ChEBI" id="CHEBI:58394"/>
        <dbReference type="ChEBI" id="CHEBI:58702"/>
        <dbReference type="EC" id="2.5.1.54"/>
    </reaction>
</comment>
<comment type="similarity">
    <text evidence="1 3">Belongs to the class-II DAHP synthase family.</text>
</comment>
<gene>
    <name evidence="5" type="ORF">JK361_04785</name>
</gene>
<dbReference type="InterPro" id="IPR002480">
    <property type="entry name" value="DAHP_synth_2"/>
</dbReference>
<accession>A0ABS1NUX7</accession>
<protein>
    <recommendedName>
        <fullName evidence="3">Phospho-2-dehydro-3-deoxyheptonate aldolase</fullName>
        <ecNumber evidence="3">2.5.1.54</ecNumber>
    </recommendedName>
</protein>
<dbReference type="Proteomes" id="UP000621386">
    <property type="component" value="Unassembled WGS sequence"/>
</dbReference>
<sequence length="258" mass="27878">MRPVAGAARRGQQGEAFLPAADDVAGGQVAEAFGTLLRMAVVLSYAGARPVVKVVGPLGDGAPARRTYHATAAALNLLRGITAGHHTDVRRVHQEIQDFVARSPARARHTRLTRRIAAAIRFMEACGATPEALRRAEFFTGHEARDMAYETALTRTAERGGRYGLSGHLLCLDGHTRRAAYGLRRGHRNPPTGRPPGCWTRSAASSRCTAPSAPIRAGSAWSWPVPASAMSRRWIWPSRWPNCTDAGQSVNCMVRLAK</sequence>
<reference evidence="5 6" key="1">
    <citation type="submission" date="2021-01" db="EMBL/GenBank/DDBJ databases">
        <title>WGS of actinomycetes isolated from Thailand.</title>
        <authorList>
            <person name="Thawai C."/>
        </authorList>
    </citation>
    <scope>NUCLEOTIDE SEQUENCE [LARGE SCALE GENOMIC DNA]</scope>
    <source>
        <strain evidence="5 6">CH5-8</strain>
    </source>
</reference>
<evidence type="ECO:0000313" key="6">
    <source>
        <dbReference type="Proteomes" id="UP000621386"/>
    </source>
</evidence>
<dbReference type="InterPro" id="IPR013785">
    <property type="entry name" value="Aldolase_TIM"/>
</dbReference>
<dbReference type="Gene3D" id="3.20.20.70">
    <property type="entry name" value="Aldolase class I"/>
    <property type="match status" value="1"/>
</dbReference>
<name>A0ABS1NUX7_9ACTN</name>
<dbReference type="RefSeq" id="WP_201814386.1">
    <property type="nucleotide sequence ID" value="NZ_JAERRH010000002.1"/>
</dbReference>
<dbReference type="Pfam" id="PF01474">
    <property type="entry name" value="DAHP_synth_2"/>
    <property type="match status" value="1"/>
</dbReference>
<comment type="caution">
    <text evidence="5">The sequence shown here is derived from an EMBL/GenBank/DDBJ whole genome shotgun (WGS) entry which is preliminary data.</text>
</comment>
<feature type="region of interest" description="Disordered" evidence="4">
    <location>
        <begin position="183"/>
        <end position="202"/>
    </location>
</feature>
<keyword evidence="6" id="KW-1185">Reference proteome</keyword>
<organism evidence="5 6">
    <name type="scientific">Streptomyces musisoli</name>
    <dbReference type="NCBI Taxonomy" id="2802280"/>
    <lineage>
        <taxon>Bacteria</taxon>
        <taxon>Bacillati</taxon>
        <taxon>Actinomycetota</taxon>
        <taxon>Actinomycetes</taxon>
        <taxon>Kitasatosporales</taxon>
        <taxon>Streptomycetaceae</taxon>
        <taxon>Streptomyces</taxon>
    </lineage>
</organism>
<evidence type="ECO:0000313" key="5">
    <source>
        <dbReference type="EMBL" id="MBL1103926.1"/>
    </source>
</evidence>
<keyword evidence="3" id="KW-0028">Amino-acid biosynthesis</keyword>
<evidence type="ECO:0000256" key="3">
    <source>
        <dbReference type="RuleBase" id="RU363071"/>
    </source>
</evidence>
<keyword evidence="3" id="KW-0057">Aromatic amino acid biosynthesis</keyword>
<comment type="pathway">
    <text evidence="3">Metabolic intermediate biosynthesis; chorismate biosynthesis; chorismate from D-erythrose 4-phosphate and phosphoenolpyruvate: step 1/7.</text>
</comment>
<dbReference type="EC" id="2.5.1.54" evidence="3"/>
<evidence type="ECO:0000256" key="4">
    <source>
        <dbReference type="SAM" id="MobiDB-lite"/>
    </source>
</evidence>
<dbReference type="SUPFAM" id="SSF51569">
    <property type="entry name" value="Aldolase"/>
    <property type="match status" value="1"/>
</dbReference>
<evidence type="ECO:0000256" key="1">
    <source>
        <dbReference type="ARBA" id="ARBA00008911"/>
    </source>
</evidence>
<evidence type="ECO:0000256" key="2">
    <source>
        <dbReference type="ARBA" id="ARBA00022679"/>
    </source>
</evidence>
<proteinExistence type="inferred from homology"/>
<dbReference type="PANTHER" id="PTHR21337:SF0">
    <property type="entry name" value="PHOSPHO-2-DEHYDRO-3-DEOXYHEPTONATE ALDOLASE"/>
    <property type="match status" value="1"/>
</dbReference>
<keyword evidence="2 3" id="KW-0808">Transferase</keyword>
<dbReference type="PANTHER" id="PTHR21337">
    <property type="entry name" value="PHOSPHO-2-DEHYDRO-3-DEOXYHEPTONATE ALDOLASE 1, 2"/>
    <property type="match status" value="1"/>
</dbReference>
<dbReference type="EMBL" id="JAERRH010000002">
    <property type="protein sequence ID" value="MBL1103926.1"/>
    <property type="molecule type" value="Genomic_DNA"/>
</dbReference>